<name>A0A1V3C1M4_9ACTN</name>
<dbReference type="STRING" id="501010.NOSIN_11540"/>
<accession>A0A1V3C1M4</accession>
<proteinExistence type="predicted"/>
<reference evidence="3" key="1">
    <citation type="submission" date="2016-08" db="EMBL/GenBank/DDBJ databases">
        <authorList>
            <person name="Tokovenko B."/>
            <person name="Kalinowski J."/>
        </authorList>
    </citation>
    <scope>NUCLEOTIDE SEQUENCE [LARGE SCALE GENOMIC DNA]</scope>
    <source>
        <strain evidence="3">UTMC102</strain>
    </source>
</reference>
<comment type="caution">
    <text evidence="2">The sequence shown here is derived from an EMBL/GenBank/DDBJ whole genome shotgun (WGS) entry which is preliminary data.</text>
</comment>
<evidence type="ECO:0000313" key="2">
    <source>
        <dbReference type="EMBL" id="OOC54359.1"/>
    </source>
</evidence>
<organism evidence="2 3">
    <name type="scientific">Nocardiopsis sinuspersici</name>
    <dbReference type="NCBI Taxonomy" id="501010"/>
    <lineage>
        <taxon>Bacteria</taxon>
        <taxon>Bacillati</taxon>
        <taxon>Actinomycetota</taxon>
        <taxon>Actinomycetes</taxon>
        <taxon>Streptosporangiales</taxon>
        <taxon>Nocardiopsidaceae</taxon>
        <taxon>Nocardiopsis</taxon>
    </lineage>
</organism>
<dbReference type="Proteomes" id="UP000189004">
    <property type="component" value="Unassembled WGS sequence"/>
</dbReference>
<dbReference type="EMBL" id="MCOK01000001">
    <property type="protein sequence ID" value="OOC54359.1"/>
    <property type="molecule type" value="Genomic_DNA"/>
</dbReference>
<keyword evidence="3" id="KW-1185">Reference proteome</keyword>
<sequence>MSEIEYGAKVLDADAGQVARLILDKSGAEVGEVLQRRYVYDIEPGDASRWVRPRDTGNQVQGEFPAQPTSTPQTDSTVPFPGIPGKDAVLFACQEQSGSGGAVPVTPWHTR</sequence>
<evidence type="ECO:0000256" key="1">
    <source>
        <dbReference type="SAM" id="MobiDB-lite"/>
    </source>
</evidence>
<dbReference type="AlphaFoldDB" id="A0A1V3C1M4"/>
<feature type="compositionally biased region" description="Polar residues" evidence="1">
    <location>
        <begin position="56"/>
        <end position="77"/>
    </location>
</feature>
<evidence type="ECO:0000313" key="3">
    <source>
        <dbReference type="Proteomes" id="UP000189004"/>
    </source>
</evidence>
<gene>
    <name evidence="2" type="ORF">NOSIN_11540</name>
</gene>
<protein>
    <submittedName>
        <fullName evidence="2">Uncharacterized protein</fullName>
    </submittedName>
</protein>
<feature type="region of interest" description="Disordered" evidence="1">
    <location>
        <begin position="48"/>
        <end position="81"/>
    </location>
</feature>